<accession>A0A9I9E627</accession>
<dbReference type="AlphaFoldDB" id="A0A9I9E627"/>
<dbReference type="EnsemblPlants" id="MELO3C029281.2.1">
    <property type="protein sequence ID" value="MELO3C029281.2.1"/>
    <property type="gene ID" value="MELO3C029281.2"/>
</dbReference>
<proteinExistence type="predicted"/>
<dbReference type="Gramene" id="MELO3C029281.2.1">
    <property type="protein sequence ID" value="MELO3C029281.2.1"/>
    <property type="gene ID" value="MELO3C029281.2"/>
</dbReference>
<reference evidence="1" key="1">
    <citation type="submission" date="2023-03" db="UniProtKB">
        <authorList>
            <consortium name="EnsemblPlants"/>
        </authorList>
    </citation>
    <scope>IDENTIFICATION</scope>
</reference>
<protein>
    <submittedName>
        <fullName evidence="1">Uncharacterized protein</fullName>
    </submittedName>
</protein>
<sequence>MRMGAIGVWPDVSPRPVVEMYIDNPYQLHLISFHFMPRSHPFPFLLIGVILFESILCKATTTTNTLSNIENHKFITSLKSSNFWTSSSYVQLECKGFNKYLSNLPSITPFLHLDFALGAPEFVFWKERIFFVGSLARCNNRCIPCFTLQEHPNLNFTTLTLPVQVTFQ</sequence>
<name>A0A9I9E627_CUCME</name>
<evidence type="ECO:0000313" key="1">
    <source>
        <dbReference type="EnsemblPlants" id="MELO3C029281.2.1"/>
    </source>
</evidence>
<organism evidence="1">
    <name type="scientific">Cucumis melo</name>
    <name type="common">Muskmelon</name>
    <dbReference type="NCBI Taxonomy" id="3656"/>
    <lineage>
        <taxon>Eukaryota</taxon>
        <taxon>Viridiplantae</taxon>
        <taxon>Streptophyta</taxon>
        <taxon>Embryophyta</taxon>
        <taxon>Tracheophyta</taxon>
        <taxon>Spermatophyta</taxon>
        <taxon>Magnoliopsida</taxon>
        <taxon>eudicotyledons</taxon>
        <taxon>Gunneridae</taxon>
        <taxon>Pentapetalae</taxon>
        <taxon>rosids</taxon>
        <taxon>fabids</taxon>
        <taxon>Cucurbitales</taxon>
        <taxon>Cucurbitaceae</taxon>
        <taxon>Benincaseae</taxon>
        <taxon>Cucumis</taxon>
    </lineage>
</organism>